<dbReference type="InterPro" id="IPR005269">
    <property type="entry name" value="LOG"/>
</dbReference>
<evidence type="ECO:0000313" key="3">
    <source>
        <dbReference type="EMBL" id="QTH65269.1"/>
    </source>
</evidence>
<proteinExistence type="inferred from homology"/>
<evidence type="ECO:0000313" key="4">
    <source>
        <dbReference type="Proteomes" id="UP000682739"/>
    </source>
</evidence>
<dbReference type="GO" id="GO:0009691">
    <property type="term" value="P:cytokinin biosynthetic process"/>
    <property type="evidence" value="ECO:0007669"/>
    <property type="project" value="UniProtKB-UniRule"/>
</dbReference>
<keyword evidence="4" id="KW-1185">Reference proteome</keyword>
<dbReference type="NCBIfam" id="TIGR00730">
    <property type="entry name" value="Rossman fold protein, TIGR00730 family"/>
    <property type="match status" value="1"/>
</dbReference>
<dbReference type="PANTHER" id="PTHR43393:SF3">
    <property type="entry name" value="LYSINE DECARBOXYLASE-LIKE PROTEIN"/>
    <property type="match status" value="1"/>
</dbReference>
<dbReference type="EMBL" id="CP072110">
    <property type="protein sequence ID" value="QTH65269.1"/>
    <property type="molecule type" value="Genomic_DNA"/>
</dbReference>
<reference evidence="3" key="1">
    <citation type="submission" date="2021-03" db="EMBL/GenBank/DDBJ databases">
        <title>Description of Psychrosphaera ytuae sp. nov. isolated from deep sea sediment of South China Sea.</title>
        <authorList>
            <person name="Zhang J."/>
            <person name="Xu X.-D."/>
        </authorList>
    </citation>
    <scope>NUCLEOTIDE SEQUENCE</scope>
    <source>
        <strain evidence="3">MTZ26</strain>
    </source>
</reference>
<name>A0A975DE23_9GAMM</name>
<evidence type="ECO:0000256" key="1">
    <source>
        <dbReference type="ARBA" id="ARBA00000274"/>
    </source>
</evidence>
<keyword evidence="2" id="KW-0203">Cytokinin biosynthesis</keyword>
<dbReference type="InterPro" id="IPR052341">
    <property type="entry name" value="LOG_family_nucleotidases"/>
</dbReference>
<dbReference type="KEGG" id="psym:J1N51_03390"/>
<sequence length="251" mass="27863">MDAVEQAKLGCESPYAANRLAFSDHDLLLKDELRGIRLQLEWMKPDLALDEQDIYSTLVIFGSARFNTSSQSCNDTQKGYYDTARALAKKVSELSLAHGGNEYVVTTGGGPGIMEAANRGAADAGAKSIGLNIVLPREQRPNPYVSPELCFQFHYFAMRKMHFLKRAKGLVAFPGGFGTLDELFETLTLLQTKKVSSLPVILVGRAFWQRVIDFDFLIEQGVIAAEDTQLMQFADNADEAFSLLKKAWEIK</sequence>
<dbReference type="Proteomes" id="UP000682739">
    <property type="component" value="Chromosome"/>
</dbReference>
<dbReference type="AlphaFoldDB" id="A0A975DE23"/>
<dbReference type="SUPFAM" id="SSF102405">
    <property type="entry name" value="MCP/YpsA-like"/>
    <property type="match status" value="1"/>
</dbReference>
<dbReference type="GO" id="GO:0008714">
    <property type="term" value="F:AMP nucleosidase activity"/>
    <property type="evidence" value="ECO:0007669"/>
    <property type="project" value="UniProtKB-EC"/>
</dbReference>
<dbReference type="GO" id="GO:0005829">
    <property type="term" value="C:cytosol"/>
    <property type="evidence" value="ECO:0007669"/>
    <property type="project" value="TreeGrafter"/>
</dbReference>
<dbReference type="Gene3D" id="3.40.50.450">
    <property type="match status" value="1"/>
</dbReference>
<gene>
    <name evidence="3" type="ORF">J1N51_03390</name>
</gene>
<comment type="catalytic activity">
    <reaction evidence="1">
        <text>AMP + H2O = D-ribose 5-phosphate + adenine</text>
        <dbReference type="Rhea" id="RHEA:20129"/>
        <dbReference type="ChEBI" id="CHEBI:15377"/>
        <dbReference type="ChEBI" id="CHEBI:16708"/>
        <dbReference type="ChEBI" id="CHEBI:78346"/>
        <dbReference type="ChEBI" id="CHEBI:456215"/>
        <dbReference type="EC" id="3.2.2.4"/>
    </reaction>
</comment>
<accession>A0A975DE23</accession>
<comment type="similarity">
    <text evidence="2">Belongs to the LOG family.</text>
</comment>
<organism evidence="3 4">
    <name type="scientific">Psychrosphaera ytuae</name>
    <dbReference type="NCBI Taxonomy" id="2820710"/>
    <lineage>
        <taxon>Bacteria</taxon>
        <taxon>Pseudomonadati</taxon>
        <taxon>Pseudomonadota</taxon>
        <taxon>Gammaproteobacteria</taxon>
        <taxon>Alteromonadales</taxon>
        <taxon>Pseudoalteromonadaceae</taxon>
        <taxon>Psychrosphaera</taxon>
    </lineage>
</organism>
<dbReference type="Pfam" id="PF03641">
    <property type="entry name" value="Lysine_decarbox"/>
    <property type="match status" value="1"/>
</dbReference>
<dbReference type="PANTHER" id="PTHR43393">
    <property type="entry name" value="CYTOKININ RIBOSIDE 5'-MONOPHOSPHATE PHOSPHORIBOHYDROLASE"/>
    <property type="match status" value="1"/>
</dbReference>
<protein>
    <recommendedName>
        <fullName evidence="2">Cytokinin riboside 5'-monophosphate phosphoribohydrolase</fullName>
        <ecNumber evidence="2">3.2.2.n1</ecNumber>
    </recommendedName>
</protein>
<dbReference type="InterPro" id="IPR031100">
    <property type="entry name" value="LOG_fam"/>
</dbReference>
<keyword evidence="2" id="KW-0378">Hydrolase</keyword>
<evidence type="ECO:0000256" key="2">
    <source>
        <dbReference type="RuleBase" id="RU363015"/>
    </source>
</evidence>
<dbReference type="EC" id="3.2.2.n1" evidence="2"/>